<keyword evidence="3" id="KW-0378">Hydrolase</keyword>
<keyword evidence="2" id="KW-0645">Protease</keyword>
<evidence type="ECO:0000259" key="7">
    <source>
        <dbReference type="SMART" id="SM00228"/>
    </source>
</evidence>
<dbReference type="InterPro" id="IPR001478">
    <property type="entry name" value="PDZ"/>
</dbReference>
<dbReference type="FunFam" id="2.40.10.10:FF:000001">
    <property type="entry name" value="Periplasmic serine protease DegS"/>
    <property type="match status" value="1"/>
</dbReference>
<evidence type="ECO:0000256" key="4">
    <source>
        <dbReference type="ARBA" id="ARBA00022825"/>
    </source>
</evidence>
<comment type="caution">
    <text evidence="8">The sequence shown here is derived from an EMBL/GenBank/DDBJ whole genome shotgun (WGS) entry which is preliminary data.</text>
</comment>
<evidence type="ECO:0000256" key="3">
    <source>
        <dbReference type="ARBA" id="ARBA00022801"/>
    </source>
</evidence>
<name>A0A6I5A136_9BACI</name>
<evidence type="ECO:0000256" key="5">
    <source>
        <dbReference type="SAM" id="MobiDB-lite"/>
    </source>
</evidence>
<dbReference type="PANTHER" id="PTHR43343:SF3">
    <property type="entry name" value="PROTEASE DO-LIKE 8, CHLOROPLASTIC"/>
    <property type="match status" value="1"/>
</dbReference>
<dbReference type="Gene3D" id="2.40.10.10">
    <property type="entry name" value="Trypsin-like serine proteases"/>
    <property type="match status" value="2"/>
</dbReference>
<keyword evidence="6" id="KW-0812">Transmembrane</keyword>
<dbReference type="GO" id="GO:0004252">
    <property type="term" value="F:serine-type endopeptidase activity"/>
    <property type="evidence" value="ECO:0007669"/>
    <property type="project" value="InterPro"/>
</dbReference>
<dbReference type="InterPro" id="IPR043504">
    <property type="entry name" value="Peptidase_S1_PA_chymotrypsin"/>
</dbReference>
<organism evidence="8 9">
    <name type="scientific">Pontibacillus yanchengensis</name>
    <dbReference type="NCBI Taxonomy" id="462910"/>
    <lineage>
        <taxon>Bacteria</taxon>
        <taxon>Bacillati</taxon>
        <taxon>Bacillota</taxon>
        <taxon>Bacilli</taxon>
        <taxon>Bacillales</taxon>
        <taxon>Bacillaceae</taxon>
        <taxon>Pontibacillus</taxon>
    </lineage>
</organism>
<evidence type="ECO:0000256" key="1">
    <source>
        <dbReference type="ARBA" id="ARBA00010541"/>
    </source>
</evidence>
<comment type="similarity">
    <text evidence="1">Belongs to the peptidase S1C family.</text>
</comment>
<dbReference type="Proteomes" id="UP000468638">
    <property type="component" value="Unassembled WGS sequence"/>
</dbReference>
<dbReference type="SUPFAM" id="SSF50156">
    <property type="entry name" value="PDZ domain-like"/>
    <property type="match status" value="1"/>
</dbReference>
<evidence type="ECO:0000256" key="6">
    <source>
        <dbReference type="SAM" id="Phobius"/>
    </source>
</evidence>
<dbReference type="Pfam" id="PF13180">
    <property type="entry name" value="PDZ_2"/>
    <property type="match status" value="1"/>
</dbReference>
<feature type="region of interest" description="Disordered" evidence="5">
    <location>
        <begin position="63"/>
        <end position="82"/>
    </location>
</feature>
<dbReference type="Gene3D" id="2.30.42.10">
    <property type="match status" value="1"/>
</dbReference>
<evidence type="ECO:0000313" key="8">
    <source>
        <dbReference type="EMBL" id="MYL33992.1"/>
    </source>
</evidence>
<dbReference type="InterPro" id="IPR036034">
    <property type="entry name" value="PDZ_sf"/>
</dbReference>
<reference evidence="8 9" key="1">
    <citation type="submission" date="2019-11" db="EMBL/GenBank/DDBJ databases">
        <title>Genome sequences of 17 halophilic strains isolated from different environments.</title>
        <authorList>
            <person name="Furrow R.E."/>
        </authorList>
    </citation>
    <scope>NUCLEOTIDE SEQUENCE [LARGE SCALE GENOMIC DNA]</scope>
    <source>
        <strain evidence="8 9">22514_16_FS</strain>
    </source>
</reference>
<dbReference type="AlphaFoldDB" id="A0A6I5A136"/>
<proteinExistence type="inferred from homology"/>
<keyword evidence="6" id="KW-0472">Membrane</keyword>
<dbReference type="Pfam" id="PF13365">
    <property type="entry name" value="Trypsin_2"/>
    <property type="match status" value="1"/>
</dbReference>
<dbReference type="InterPro" id="IPR009003">
    <property type="entry name" value="Peptidase_S1_PA"/>
</dbReference>
<dbReference type="PRINTS" id="PR00834">
    <property type="entry name" value="PROTEASES2C"/>
</dbReference>
<gene>
    <name evidence="8" type="ORF">GLW05_10320</name>
</gene>
<dbReference type="PANTHER" id="PTHR43343">
    <property type="entry name" value="PEPTIDASE S12"/>
    <property type="match status" value="1"/>
</dbReference>
<dbReference type="InterPro" id="IPR001940">
    <property type="entry name" value="Peptidase_S1C"/>
</dbReference>
<dbReference type="EMBL" id="WMEQ01000006">
    <property type="protein sequence ID" value="MYL33992.1"/>
    <property type="molecule type" value="Genomic_DNA"/>
</dbReference>
<sequence>MDEHQNQVDPNQNTTSERKHGFKWVFRITASLLAVAAILFLGAFSLNKANVFPFDSASKNIENAGTEASNESKEINATQLSTSNSDEDAAVVEAVEKASGAVVGVKKYSQSQQMFEKSQAGTGSGVIYKKENGSAYVVTNNHVIQNAASIEVILSGGKKVEAELVGRDPFTDLAVLKMDGKNVENVAEFGSSKDLEVGETAIAIGNPLGMKFAGSVTKGIVSGLDRSMPVDINKDGKVDWQTDVLQTDAAINPGNSGGALINLSGKVIGINSMKIAKEEVEGLGFAIPTSTVKPIIKDLEKDGEVTRPFMGVSTRDLSSISARNQQEALNLPKDVDSGVVVAATKADSPADQAGLEKYDVIVQADGNEIASLVELRKYIYDNKEVGDEMKLTFYRDGQQQTTTLTLGE</sequence>
<evidence type="ECO:0000256" key="2">
    <source>
        <dbReference type="ARBA" id="ARBA00022670"/>
    </source>
</evidence>
<dbReference type="InterPro" id="IPR051201">
    <property type="entry name" value="Chloro_Bact_Ser_Proteases"/>
</dbReference>
<dbReference type="SMART" id="SM00228">
    <property type="entry name" value="PDZ"/>
    <property type="match status" value="1"/>
</dbReference>
<feature type="domain" description="PDZ" evidence="7">
    <location>
        <begin position="308"/>
        <end position="397"/>
    </location>
</feature>
<dbReference type="SUPFAM" id="SSF50494">
    <property type="entry name" value="Trypsin-like serine proteases"/>
    <property type="match status" value="1"/>
</dbReference>
<protein>
    <submittedName>
        <fullName evidence="8">PDZ domain-containing protein</fullName>
    </submittedName>
</protein>
<keyword evidence="6" id="KW-1133">Transmembrane helix</keyword>
<dbReference type="RefSeq" id="WP_160909660.1">
    <property type="nucleotide sequence ID" value="NZ_WMEQ01000006.1"/>
</dbReference>
<accession>A0A6I5A136</accession>
<dbReference type="OrthoDB" id="9758917at2"/>
<feature type="transmembrane region" description="Helical" evidence="6">
    <location>
        <begin position="24"/>
        <end position="46"/>
    </location>
</feature>
<evidence type="ECO:0000313" key="9">
    <source>
        <dbReference type="Proteomes" id="UP000468638"/>
    </source>
</evidence>
<keyword evidence="4" id="KW-0720">Serine protease</keyword>
<dbReference type="GO" id="GO:0006508">
    <property type="term" value="P:proteolysis"/>
    <property type="evidence" value="ECO:0007669"/>
    <property type="project" value="UniProtKB-KW"/>
</dbReference>